<dbReference type="PROSITE" id="PS50893">
    <property type="entry name" value="ABC_TRANSPORTER_2"/>
    <property type="match status" value="1"/>
</dbReference>
<evidence type="ECO:0000256" key="6">
    <source>
        <dbReference type="ARBA" id="ARBA00022840"/>
    </source>
</evidence>
<keyword evidence="8 9" id="KW-0472">Membrane</keyword>
<keyword evidence="3" id="KW-1003">Cell membrane</keyword>
<reference evidence="12 13" key="1">
    <citation type="submission" date="2013-10" db="EMBL/GenBank/DDBJ databases">
        <title>Genome sequence of Mycobacterium kansasii.</title>
        <authorList>
            <consortium name="McGill University Mycobacterium genome consortium"/>
            <person name="Veyrier F.J."/>
            <person name="Behr M.A."/>
        </authorList>
    </citation>
    <scope>NUCLEOTIDE SEQUENCE [LARGE SCALE GENOMIC DNA]</scope>
    <source>
        <strain evidence="12 13">ATCC 12478</strain>
    </source>
</reference>
<feature type="transmembrane region" description="Helical" evidence="9">
    <location>
        <begin position="278"/>
        <end position="299"/>
    </location>
</feature>
<keyword evidence="7 9" id="KW-1133">Transmembrane helix</keyword>
<evidence type="ECO:0000256" key="7">
    <source>
        <dbReference type="ARBA" id="ARBA00022989"/>
    </source>
</evidence>
<dbReference type="PROSITE" id="PS00211">
    <property type="entry name" value="ABC_TRANSPORTER_1"/>
    <property type="match status" value="1"/>
</dbReference>
<dbReference type="GO" id="GO:0016887">
    <property type="term" value="F:ATP hydrolysis activity"/>
    <property type="evidence" value="ECO:0007669"/>
    <property type="project" value="InterPro"/>
</dbReference>
<dbReference type="AlphaFoldDB" id="U5WVU8"/>
<feature type="domain" description="ABC transporter" evidence="10">
    <location>
        <begin position="342"/>
        <end position="577"/>
    </location>
</feature>
<dbReference type="Proteomes" id="UP000017786">
    <property type="component" value="Chromosome"/>
</dbReference>
<feature type="domain" description="ABC transmembrane type-1" evidence="11">
    <location>
        <begin position="25"/>
        <end position="307"/>
    </location>
</feature>
<evidence type="ECO:0000259" key="11">
    <source>
        <dbReference type="PROSITE" id="PS50929"/>
    </source>
</evidence>
<keyword evidence="6 12" id="KW-0067">ATP-binding</keyword>
<evidence type="ECO:0000313" key="13">
    <source>
        <dbReference type="Proteomes" id="UP000017786"/>
    </source>
</evidence>
<gene>
    <name evidence="12" type="ORF">MKAN_24160</name>
</gene>
<dbReference type="InterPro" id="IPR039421">
    <property type="entry name" value="Type_1_exporter"/>
</dbReference>
<dbReference type="SUPFAM" id="SSF90123">
    <property type="entry name" value="ABC transporter transmembrane region"/>
    <property type="match status" value="1"/>
</dbReference>
<organism evidence="12 13">
    <name type="scientific">Mycobacterium kansasii ATCC 12478</name>
    <dbReference type="NCBI Taxonomy" id="557599"/>
    <lineage>
        <taxon>Bacteria</taxon>
        <taxon>Bacillati</taxon>
        <taxon>Actinomycetota</taxon>
        <taxon>Actinomycetes</taxon>
        <taxon>Mycobacteriales</taxon>
        <taxon>Mycobacteriaceae</taxon>
        <taxon>Mycobacterium</taxon>
    </lineage>
</organism>
<dbReference type="SUPFAM" id="SSF52540">
    <property type="entry name" value="P-loop containing nucleoside triphosphate hydrolases"/>
    <property type="match status" value="1"/>
</dbReference>
<dbReference type="SMART" id="SM00382">
    <property type="entry name" value="AAA"/>
    <property type="match status" value="1"/>
</dbReference>
<evidence type="ECO:0000256" key="9">
    <source>
        <dbReference type="SAM" id="Phobius"/>
    </source>
</evidence>
<dbReference type="Gene3D" id="3.40.50.300">
    <property type="entry name" value="P-loop containing nucleotide triphosphate hydrolases"/>
    <property type="match status" value="1"/>
</dbReference>
<dbReference type="InterPro" id="IPR017871">
    <property type="entry name" value="ABC_transporter-like_CS"/>
</dbReference>
<dbReference type="GO" id="GO:0005524">
    <property type="term" value="F:ATP binding"/>
    <property type="evidence" value="ECO:0007669"/>
    <property type="project" value="UniProtKB-KW"/>
</dbReference>
<dbReference type="HOGENOM" id="CLU_000604_84_3_11"/>
<proteinExistence type="predicted"/>
<dbReference type="eggNOG" id="COG1132">
    <property type="taxonomic scope" value="Bacteria"/>
</dbReference>
<dbReference type="CDD" id="cd18548">
    <property type="entry name" value="ABC_6TM_Tm287_like"/>
    <property type="match status" value="1"/>
</dbReference>
<dbReference type="KEGG" id="mkn:MKAN_24160"/>
<keyword evidence="5" id="KW-0547">Nucleotide-binding</keyword>
<sequence>MLCDSNRMLAGLLRHYAWPYRWLIAVVAGLQLISTLTSLYLPTVNASIIDNGVAKGDTHTIIRLGGLMLMVTGLQVLCALGALYAGSRASIGFGRDLRSAMFDHVTELSEPDTARIGTPSLLTRTTNDVRQIEVVVQMTSTVLITAPIMCVGGVAMSIHQDVGLSWLLVVSVPVLTVASYLMISRMLPLFHRLQSLIDNINRVMREQLSGMRVIRAFARERFEQRRFTKANRDVFVTALAVGRWQVLMAPVTMLVINLSSVALTWFGGLRIDAGQMQVGSLIAFLSYFLLILMSVLILMEFLELLPRASVCAGRLGEVLSTAPAITSPPDRKRPAYGIEGAVRLDRVTFRYPGADRPALQNVSLTASPGTVTAIIGKSGSGKSTLVSLICRFYDVADGAVLVDGIDVRDYDTEELWSAIGLVPQRGYLFSGTVADNLRFGRPGASEAEMWEALRVAAADDFVREHADGLHMQLAQGGINLSGGQRQMLAIARAVINRPAVYLFDDAFSALDVQTDAQVRTALREVAPDSTVIIVAQRISTVAAVDQIVVLDAGEVIGTGTHDRLLATCPAYAELSELQSLRADVVGWQ</sequence>
<protein>
    <submittedName>
        <fullName evidence="12">Multidrug ABC transporter ATP-binding protein</fullName>
    </submittedName>
</protein>
<evidence type="ECO:0000313" key="12">
    <source>
        <dbReference type="EMBL" id="AGZ53042.1"/>
    </source>
</evidence>
<feature type="transmembrane region" description="Helical" evidence="9">
    <location>
        <begin position="234"/>
        <end position="258"/>
    </location>
</feature>
<dbReference type="InterPro" id="IPR036640">
    <property type="entry name" value="ABC1_TM_sf"/>
</dbReference>
<keyword evidence="4 9" id="KW-0812">Transmembrane</keyword>
<evidence type="ECO:0000256" key="4">
    <source>
        <dbReference type="ARBA" id="ARBA00022692"/>
    </source>
</evidence>
<dbReference type="GO" id="GO:0005886">
    <property type="term" value="C:plasma membrane"/>
    <property type="evidence" value="ECO:0007669"/>
    <property type="project" value="UniProtKB-SubCell"/>
</dbReference>
<dbReference type="GO" id="GO:0015421">
    <property type="term" value="F:ABC-type oligopeptide transporter activity"/>
    <property type="evidence" value="ECO:0007669"/>
    <property type="project" value="TreeGrafter"/>
</dbReference>
<dbReference type="Pfam" id="PF00005">
    <property type="entry name" value="ABC_tran"/>
    <property type="match status" value="1"/>
</dbReference>
<feature type="transmembrane region" description="Helical" evidence="9">
    <location>
        <begin position="20"/>
        <end position="41"/>
    </location>
</feature>
<evidence type="ECO:0000256" key="2">
    <source>
        <dbReference type="ARBA" id="ARBA00022448"/>
    </source>
</evidence>
<dbReference type="Pfam" id="PF00664">
    <property type="entry name" value="ABC_membrane"/>
    <property type="match status" value="1"/>
</dbReference>
<dbReference type="PROSITE" id="PS50929">
    <property type="entry name" value="ABC_TM1F"/>
    <property type="match status" value="1"/>
</dbReference>
<dbReference type="PANTHER" id="PTHR43394">
    <property type="entry name" value="ATP-DEPENDENT PERMEASE MDL1, MITOCHONDRIAL"/>
    <property type="match status" value="1"/>
</dbReference>
<feature type="transmembrane region" description="Helical" evidence="9">
    <location>
        <begin position="134"/>
        <end position="158"/>
    </location>
</feature>
<dbReference type="InterPro" id="IPR003593">
    <property type="entry name" value="AAA+_ATPase"/>
</dbReference>
<dbReference type="EMBL" id="CP006835">
    <property type="protein sequence ID" value="AGZ53042.1"/>
    <property type="molecule type" value="Genomic_DNA"/>
</dbReference>
<dbReference type="Gene3D" id="1.20.1560.10">
    <property type="entry name" value="ABC transporter type 1, transmembrane domain"/>
    <property type="match status" value="1"/>
</dbReference>
<evidence type="ECO:0000256" key="3">
    <source>
        <dbReference type="ARBA" id="ARBA00022475"/>
    </source>
</evidence>
<dbReference type="InterPro" id="IPR027417">
    <property type="entry name" value="P-loop_NTPase"/>
</dbReference>
<accession>U5WVU8</accession>
<evidence type="ECO:0000256" key="8">
    <source>
        <dbReference type="ARBA" id="ARBA00023136"/>
    </source>
</evidence>
<comment type="subcellular location">
    <subcellularLocation>
        <location evidence="1">Cell membrane</location>
        <topology evidence="1">Multi-pass membrane protein</topology>
    </subcellularLocation>
</comment>
<feature type="transmembrane region" description="Helical" evidence="9">
    <location>
        <begin position="61"/>
        <end position="85"/>
    </location>
</feature>
<name>U5WVU8_MYCKA</name>
<evidence type="ECO:0000259" key="10">
    <source>
        <dbReference type="PROSITE" id="PS50893"/>
    </source>
</evidence>
<dbReference type="InterPro" id="IPR011527">
    <property type="entry name" value="ABC1_TM_dom"/>
</dbReference>
<dbReference type="PANTHER" id="PTHR43394:SF1">
    <property type="entry name" value="ATP-BINDING CASSETTE SUB-FAMILY B MEMBER 10, MITOCHONDRIAL"/>
    <property type="match status" value="1"/>
</dbReference>
<dbReference type="FunFam" id="3.40.50.300:FF:000854">
    <property type="entry name" value="Multidrug ABC transporter ATP-binding protein"/>
    <property type="match status" value="1"/>
</dbReference>
<keyword evidence="2" id="KW-0813">Transport</keyword>
<evidence type="ECO:0000256" key="1">
    <source>
        <dbReference type="ARBA" id="ARBA00004651"/>
    </source>
</evidence>
<dbReference type="InterPro" id="IPR003439">
    <property type="entry name" value="ABC_transporter-like_ATP-bd"/>
</dbReference>
<evidence type="ECO:0000256" key="5">
    <source>
        <dbReference type="ARBA" id="ARBA00022741"/>
    </source>
</evidence>
<feature type="transmembrane region" description="Helical" evidence="9">
    <location>
        <begin position="164"/>
        <end position="183"/>
    </location>
</feature>